<dbReference type="EMBL" id="JAQQKV010000002">
    <property type="protein sequence ID" value="MDC7676933.1"/>
    <property type="molecule type" value="Genomic_DNA"/>
</dbReference>
<dbReference type="Gene3D" id="3.90.79.10">
    <property type="entry name" value="Nucleoside Triphosphate Pyrophosphohydrolase"/>
    <property type="match status" value="1"/>
</dbReference>
<dbReference type="InterPro" id="IPR000086">
    <property type="entry name" value="NUDIX_hydrolase_dom"/>
</dbReference>
<evidence type="ECO:0000256" key="2">
    <source>
        <dbReference type="ARBA" id="ARBA00001946"/>
    </source>
</evidence>
<evidence type="ECO:0000256" key="3">
    <source>
        <dbReference type="ARBA" id="ARBA00022801"/>
    </source>
</evidence>
<name>A0ABT5HL35_9CAUL</name>
<dbReference type="EC" id="3.6.1.-" evidence="4"/>
<dbReference type="SUPFAM" id="SSF55811">
    <property type="entry name" value="Nudix"/>
    <property type="match status" value="1"/>
</dbReference>
<dbReference type="NCBIfam" id="NF001936">
    <property type="entry name" value="PRK00714.1-3"/>
    <property type="match status" value="1"/>
</dbReference>
<comment type="cofactor">
    <cofactor evidence="4">
        <name>a divalent metal cation</name>
        <dbReference type="ChEBI" id="CHEBI:60240"/>
    </cofactor>
</comment>
<comment type="caution">
    <text evidence="6">The sequence shown here is derived from an EMBL/GenBank/DDBJ whole genome shotgun (WGS) entry which is preliminary data.</text>
</comment>
<keyword evidence="7" id="KW-1185">Reference proteome</keyword>
<comment type="cofactor">
    <cofactor evidence="2">
        <name>Mg(2+)</name>
        <dbReference type="ChEBI" id="CHEBI:18420"/>
    </cofactor>
</comment>
<dbReference type="InterPro" id="IPR020476">
    <property type="entry name" value="Nudix_hydrolase"/>
</dbReference>
<protein>
    <recommendedName>
        <fullName evidence="4">RNA pyrophosphohydrolase</fullName>
        <ecNumber evidence="4">3.6.1.-</ecNumber>
    </recommendedName>
    <alternativeName>
        <fullName evidence="4">(Di)nucleoside polyphosphate hydrolase</fullName>
    </alternativeName>
</protein>
<evidence type="ECO:0000256" key="1">
    <source>
        <dbReference type="ARBA" id="ARBA00001936"/>
    </source>
</evidence>
<dbReference type="PROSITE" id="PS00893">
    <property type="entry name" value="NUDIX_BOX"/>
    <property type="match status" value="1"/>
</dbReference>
<dbReference type="PANTHER" id="PTHR11839:SF22">
    <property type="entry name" value="NUDIX HYDROLASE 26, CHLOROPLASTIC"/>
    <property type="match status" value="1"/>
</dbReference>
<keyword evidence="3 4" id="KW-0378">Hydrolase</keyword>
<dbReference type="GO" id="GO:0016787">
    <property type="term" value="F:hydrolase activity"/>
    <property type="evidence" value="ECO:0007669"/>
    <property type="project" value="UniProtKB-KW"/>
</dbReference>
<sequence>MTDDTLKAYRPNVGIVVVNRDGKVWLGHRFGMTGAYVWQFPQGGVDDGEALEPAAKRELYEETGMTSVELIGRTQDWVIYDFPPEVLAQKKIGRNFKGQKQIWFAYRFLGDDAEINLQAHGEQEFEAWEWCDLDKVMDRVVSFKRESYRAVIDTFKPLITG</sequence>
<dbReference type="PROSITE" id="PS51462">
    <property type="entry name" value="NUDIX"/>
    <property type="match status" value="1"/>
</dbReference>
<dbReference type="Proteomes" id="UP001218579">
    <property type="component" value="Unassembled WGS sequence"/>
</dbReference>
<feature type="short sequence motif" description="Nudix box" evidence="4">
    <location>
        <begin position="43"/>
        <end position="64"/>
    </location>
</feature>
<dbReference type="InterPro" id="IPR015797">
    <property type="entry name" value="NUDIX_hydrolase-like_dom_sf"/>
</dbReference>
<dbReference type="InterPro" id="IPR022927">
    <property type="entry name" value="RppH"/>
</dbReference>
<organism evidence="6 7">
    <name type="scientific">Asticcacaulis machinosus</name>
    <dbReference type="NCBI Taxonomy" id="2984211"/>
    <lineage>
        <taxon>Bacteria</taxon>
        <taxon>Pseudomonadati</taxon>
        <taxon>Pseudomonadota</taxon>
        <taxon>Alphaproteobacteria</taxon>
        <taxon>Caulobacterales</taxon>
        <taxon>Caulobacteraceae</taxon>
        <taxon>Asticcacaulis</taxon>
    </lineage>
</organism>
<dbReference type="RefSeq" id="WP_272745246.1">
    <property type="nucleotide sequence ID" value="NZ_JAQQKV010000002.1"/>
</dbReference>
<dbReference type="InterPro" id="IPR020084">
    <property type="entry name" value="NUDIX_hydrolase_CS"/>
</dbReference>
<dbReference type="PANTHER" id="PTHR11839">
    <property type="entry name" value="UDP/ADP-SUGAR PYROPHOSPHATASE"/>
    <property type="match status" value="1"/>
</dbReference>
<accession>A0ABT5HL35</accession>
<dbReference type="NCBIfam" id="NF001938">
    <property type="entry name" value="PRK00714.1-5"/>
    <property type="match status" value="1"/>
</dbReference>
<dbReference type="Pfam" id="PF00293">
    <property type="entry name" value="NUDIX"/>
    <property type="match status" value="1"/>
</dbReference>
<dbReference type="PRINTS" id="PR00502">
    <property type="entry name" value="NUDIXFAMILY"/>
</dbReference>
<gene>
    <name evidence="4" type="primary">rppH</name>
    <name evidence="4" type="synonym">nudH</name>
    <name evidence="6" type="ORF">PQU98_12370</name>
</gene>
<dbReference type="CDD" id="cd03671">
    <property type="entry name" value="NUDIX_Ap4A_hydrolase_plant_like"/>
    <property type="match status" value="1"/>
</dbReference>
<comment type="cofactor">
    <cofactor evidence="1">
        <name>Mn(2+)</name>
        <dbReference type="ChEBI" id="CHEBI:29035"/>
    </cofactor>
</comment>
<feature type="domain" description="Nudix hydrolase" evidence="5">
    <location>
        <begin position="8"/>
        <end position="153"/>
    </location>
</feature>
<evidence type="ECO:0000256" key="4">
    <source>
        <dbReference type="HAMAP-Rule" id="MF_00298"/>
    </source>
</evidence>
<evidence type="ECO:0000313" key="7">
    <source>
        <dbReference type="Proteomes" id="UP001218579"/>
    </source>
</evidence>
<comment type="similarity">
    <text evidence="4">Belongs to the Nudix hydrolase family. RppH subfamily.</text>
</comment>
<evidence type="ECO:0000313" key="6">
    <source>
        <dbReference type="EMBL" id="MDC7676933.1"/>
    </source>
</evidence>
<comment type="function">
    <text evidence="4">Accelerates the degradation of transcripts by removing pyrophosphate from the 5'-end of triphosphorylated RNA, leading to a more labile monophosphorylated state that can stimulate subsequent ribonuclease cleavage.</text>
</comment>
<dbReference type="HAMAP" id="MF_00298">
    <property type="entry name" value="Nudix_RppH"/>
    <property type="match status" value="1"/>
</dbReference>
<reference evidence="6 7" key="1">
    <citation type="submission" date="2023-01" db="EMBL/GenBank/DDBJ databases">
        <title>Novel species of the genus Asticcacaulis isolated from rivers.</title>
        <authorList>
            <person name="Lu H."/>
        </authorList>
    </citation>
    <scope>NUCLEOTIDE SEQUENCE [LARGE SCALE GENOMIC DNA]</scope>
    <source>
        <strain evidence="6 7">LKC15W</strain>
    </source>
</reference>
<evidence type="ECO:0000259" key="5">
    <source>
        <dbReference type="PROSITE" id="PS51462"/>
    </source>
</evidence>
<proteinExistence type="inferred from homology"/>